<proteinExistence type="inferred from homology"/>
<dbReference type="PANTHER" id="PTHR40074">
    <property type="entry name" value="O-ACETYLTRANSFERASE WECH"/>
    <property type="match status" value="1"/>
</dbReference>
<dbReference type="GO" id="GO:0009246">
    <property type="term" value="P:enterobacterial common antigen biosynthetic process"/>
    <property type="evidence" value="ECO:0007669"/>
    <property type="project" value="TreeGrafter"/>
</dbReference>
<keyword evidence="11" id="KW-1185">Reference proteome</keyword>
<dbReference type="PANTHER" id="PTHR40074:SF2">
    <property type="entry name" value="O-ACETYLTRANSFERASE WECH"/>
    <property type="match status" value="1"/>
</dbReference>
<feature type="transmembrane region" description="Helical" evidence="8">
    <location>
        <begin position="360"/>
        <end position="375"/>
    </location>
</feature>
<evidence type="ECO:0000256" key="4">
    <source>
        <dbReference type="ARBA" id="ARBA00022692"/>
    </source>
</evidence>
<evidence type="ECO:0000256" key="2">
    <source>
        <dbReference type="ARBA" id="ARBA00007400"/>
    </source>
</evidence>
<evidence type="ECO:0000313" key="10">
    <source>
        <dbReference type="EMBL" id="TWU26209.1"/>
    </source>
</evidence>
<feature type="transmembrane region" description="Helical" evidence="8">
    <location>
        <begin position="173"/>
        <end position="193"/>
    </location>
</feature>
<sequence>MSIWRASCNDWRLPFRAGRNVLIAAWETLRSSSDNSPLLRSTVNYVSTRTGPRSVRCRGFSLRRARLTIETVTTGTEYVRTELSAEAKQTFQVVALVATIFVVAIHYQSAAPKSAAIEHATANQLAQEFLVGGVARFAVPMFAFAAGFFYFFSDDGSLRTYLRKLRQRLRSVLTPYLIIGLGATLCWMAIRYVEDKPYEMTSLQIAGTWLLRPPAEQLWFLRDLMVLVVAAPLICRIVRLPNAIGLMLVGAVWLSHYQPFPIVGGWYLLHTETLFFFCLGCAAKSRLDWLERLGRVSMVTTIGFVLVWFDLIAARILLRPDFDCWYVTDYSVESLLIHKASIVAGCLSMWMVCWKLRSPFLCRLSGAAFFVYLVHEFPLRAAVVRIAGPVMDKGAWFWGMFPIVTCGCFAAAMCLNRYAPAVIAWLTGGRTPDAAAKIGSLEAQARFTKPRPRSSTPTPHPGQSSQ</sequence>
<dbReference type="AlphaFoldDB" id="A0A5C6CTZ9"/>
<reference evidence="10 11" key="1">
    <citation type="submission" date="2019-02" db="EMBL/GenBank/DDBJ databases">
        <title>Deep-cultivation of Planctomycetes and their phenomic and genomic characterization uncovers novel biology.</title>
        <authorList>
            <person name="Wiegand S."/>
            <person name="Jogler M."/>
            <person name="Boedeker C."/>
            <person name="Pinto D."/>
            <person name="Vollmers J."/>
            <person name="Rivas-Marin E."/>
            <person name="Kohn T."/>
            <person name="Peeters S.H."/>
            <person name="Heuer A."/>
            <person name="Rast P."/>
            <person name="Oberbeckmann S."/>
            <person name="Bunk B."/>
            <person name="Jeske O."/>
            <person name="Meyerdierks A."/>
            <person name="Storesund J.E."/>
            <person name="Kallscheuer N."/>
            <person name="Luecker S."/>
            <person name="Lage O.M."/>
            <person name="Pohl T."/>
            <person name="Merkel B.J."/>
            <person name="Hornburger P."/>
            <person name="Mueller R.-W."/>
            <person name="Bruemmer F."/>
            <person name="Labrenz M."/>
            <person name="Spormann A.M."/>
            <person name="Op Den Camp H."/>
            <person name="Overmann J."/>
            <person name="Amann R."/>
            <person name="Jetten M.S.M."/>
            <person name="Mascher T."/>
            <person name="Medema M.H."/>
            <person name="Devos D.P."/>
            <person name="Kaster A.-K."/>
            <person name="Ovreas L."/>
            <person name="Rohde M."/>
            <person name="Galperin M.Y."/>
            <person name="Jogler C."/>
        </authorList>
    </citation>
    <scope>NUCLEOTIDE SEQUENCE [LARGE SCALE GENOMIC DNA]</scope>
    <source>
        <strain evidence="10 11">Pla52o</strain>
    </source>
</reference>
<dbReference type="OrthoDB" id="265992at2"/>
<comment type="subcellular location">
    <subcellularLocation>
        <location evidence="1">Cell membrane</location>
        <topology evidence="1">Multi-pass membrane protein</topology>
    </subcellularLocation>
</comment>
<dbReference type="EMBL" id="SJPT01000001">
    <property type="protein sequence ID" value="TWU26209.1"/>
    <property type="molecule type" value="Genomic_DNA"/>
</dbReference>
<dbReference type="InterPro" id="IPR002656">
    <property type="entry name" value="Acyl_transf_3_dom"/>
</dbReference>
<evidence type="ECO:0000313" key="11">
    <source>
        <dbReference type="Proteomes" id="UP000316304"/>
    </source>
</evidence>
<dbReference type="GO" id="GO:0016413">
    <property type="term" value="F:O-acetyltransferase activity"/>
    <property type="evidence" value="ECO:0007669"/>
    <property type="project" value="TreeGrafter"/>
</dbReference>
<keyword evidence="6 8" id="KW-0472">Membrane</keyword>
<feature type="transmembrane region" description="Helical" evidence="8">
    <location>
        <begin position="129"/>
        <end position="152"/>
    </location>
</feature>
<feature type="transmembrane region" description="Helical" evidence="8">
    <location>
        <begin position="90"/>
        <end position="109"/>
    </location>
</feature>
<protein>
    <recommendedName>
        <fullName evidence="9">Acyltransferase 3 domain-containing protein</fullName>
    </recommendedName>
</protein>
<keyword evidence="5 8" id="KW-1133">Transmembrane helix</keyword>
<organism evidence="10 11">
    <name type="scientific">Novipirellula galeiformis</name>
    <dbReference type="NCBI Taxonomy" id="2528004"/>
    <lineage>
        <taxon>Bacteria</taxon>
        <taxon>Pseudomonadati</taxon>
        <taxon>Planctomycetota</taxon>
        <taxon>Planctomycetia</taxon>
        <taxon>Pirellulales</taxon>
        <taxon>Pirellulaceae</taxon>
        <taxon>Novipirellula</taxon>
    </lineage>
</organism>
<feature type="transmembrane region" description="Helical" evidence="8">
    <location>
        <begin position="395"/>
        <end position="415"/>
    </location>
</feature>
<dbReference type="Proteomes" id="UP000316304">
    <property type="component" value="Unassembled WGS sequence"/>
</dbReference>
<feature type="transmembrane region" description="Helical" evidence="8">
    <location>
        <begin position="243"/>
        <end position="260"/>
    </location>
</feature>
<evidence type="ECO:0000259" key="9">
    <source>
        <dbReference type="Pfam" id="PF01757"/>
    </source>
</evidence>
<evidence type="ECO:0000256" key="1">
    <source>
        <dbReference type="ARBA" id="ARBA00004651"/>
    </source>
</evidence>
<name>A0A5C6CTZ9_9BACT</name>
<dbReference type="Pfam" id="PF01757">
    <property type="entry name" value="Acyl_transf_3"/>
    <property type="match status" value="1"/>
</dbReference>
<dbReference type="GO" id="GO:0005886">
    <property type="term" value="C:plasma membrane"/>
    <property type="evidence" value="ECO:0007669"/>
    <property type="project" value="UniProtKB-SubCell"/>
</dbReference>
<accession>A0A5C6CTZ9</accession>
<evidence type="ECO:0000256" key="6">
    <source>
        <dbReference type="ARBA" id="ARBA00023136"/>
    </source>
</evidence>
<evidence type="ECO:0000256" key="5">
    <source>
        <dbReference type="ARBA" id="ARBA00022989"/>
    </source>
</evidence>
<feature type="region of interest" description="Disordered" evidence="7">
    <location>
        <begin position="442"/>
        <end position="466"/>
    </location>
</feature>
<comment type="similarity">
    <text evidence="2">Belongs to the acyltransferase 3 family.</text>
</comment>
<keyword evidence="3" id="KW-1003">Cell membrane</keyword>
<evidence type="ECO:0000256" key="8">
    <source>
        <dbReference type="SAM" id="Phobius"/>
    </source>
</evidence>
<feature type="domain" description="Acyltransferase 3" evidence="9">
    <location>
        <begin position="97"/>
        <end position="413"/>
    </location>
</feature>
<feature type="transmembrane region" description="Helical" evidence="8">
    <location>
        <begin position="296"/>
        <end position="316"/>
    </location>
</feature>
<evidence type="ECO:0000256" key="7">
    <source>
        <dbReference type="SAM" id="MobiDB-lite"/>
    </source>
</evidence>
<keyword evidence="4 8" id="KW-0812">Transmembrane</keyword>
<comment type="caution">
    <text evidence="10">The sequence shown here is derived from an EMBL/GenBank/DDBJ whole genome shotgun (WGS) entry which is preliminary data.</text>
</comment>
<feature type="transmembrane region" description="Helical" evidence="8">
    <location>
        <begin position="219"/>
        <end position="238"/>
    </location>
</feature>
<evidence type="ECO:0000256" key="3">
    <source>
        <dbReference type="ARBA" id="ARBA00022475"/>
    </source>
</evidence>
<gene>
    <name evidence="10" type="ORF">Pla52o_00620</name>
</gene>